<feature type="region of interest" description="Disordered" evidence="1">
    <location>
        <begin position="1"/>
        <end position="65"/>
    </location>
</feature>
<gene>
    <name evidence="2" type="ORF">AMECASPLE_004173</name>
</gene>
<sequence>MPSNGPAVAEPPQTPENVASNDLSEDGVDRDSPEEGTPASPNNKRRVGRPSRKRKQLLPVSTVKM</sequence>
<keyword evidence="3" id="KW-1185">Reference proteome</keyword>
<dbReference type="Proteomes" id="UP001469553">
    <property type="component" value="Unassembled WGS sequence"/>
</dbReference>
<evidence type="ECO:0000313" key="3">
    <source>
        <dbReference type="Proteomes" id="UP001469553"/>
    </source>
</evidence>
<name>A0ABV0ZUN0_9TELE</name>
<feature type="compositionally biased region" description="Basic residues" evidence="1">
    <location>
        <begin position="43"/>
        <end position="56"/>
    </location>
</feature>
<evidence type="ECO:0000256" key="1">
    <source>
        <dbReference type="SAM" id="MobiDB-lite"/>
    </source>
</evidence>
<organism evidence="2 3">
    <name type="scientific">Ameca splendens</name>
    <dbReference type="NCBI Taxonomy" id="208324"/>
    <lineage>
        <taxon>Eukaryota</taxon>
        <taxon>Metazoa</taxon>
        <taxon>Chordata</taxon>
        <taxon>Craniata</taxon>
        <taxon>Vertebrata</taxon>
        <taxon>Euteleostomi</taxon>
        <taxon>Actinopterygii</taxon>
        <taxon>Neopterygii</taxon>
        <taxon>Teleostei</taxon>
        <taxon>Neoteleostei</taxon>
        <taxon>Acanthomorphata</taxon>
        <taxon>Ovalentaria</taxon>
        <taxon>Atherinomorphae</taxon>
        <taxon>Cyprinodontiformes</taxon>
        <taxon>Goodeidae</taxon>
        <taxon>Ameca</taxon>
    </lineage>
</organism>
<evidence type="ECO:0000313" key="2">
    <source>
        <dbReference type="EMBL" id="MEQ2309983.1"/>
    </source>
</evidence>
<feature type="non-terminal residue" evidence="2">
    <location>
        <position position="65"/>
    </location>
</feature>
<reference evidence="2 3" key="1">
    <citation type="submission" date="2021-06" db="EMBL/GenBank/DDBJ databases">
        <authorList>
            <person name="Palmer J.M."/>
        </authorList>
    </citation>
    <scope>NUCLEOTIDE SEQUENCE [LARGE SCALE GENOMIC DNA]</scope>
    <source>
        <strain evidence="2 3">AS_MEX2019</strain>
        <tissue evidence="2">Muscle</tissue>
    </source>
</reference>
<proteinExistence type="predicted"/>
<protein>
    <submittedName>
        <fullName evidence="2">Uncharacterized protein</fullName>
    </submittedName>
</protein>
<dbReference type="EMBL" id="JAHRIP010075410">
    <property type="protein sequence ID" value="MEQ2309983.1"/>
    <property type="molecule type" value="Genomic_DNA"/>
</dbReference>
<accession>A0ABV0ZUN0</accession>
<comment type="caution">
    <text evidence="2">The sequence shown here is derived from an EMBL/GenBank/DDBJ whole genome shotgun (WGS) entry which is preliminary data.</text>
</comment>